<dbReference type="PROSITE" id="PS00018">
    <property type="entry name" value="EF_HAND_1"/>
    <property type="match status" value="2"/>
</dbReference>
<proteinExistence type="predicted"/>
<dbReference type="EMBL" id="NKXS01002011">
    <property type="protein sequence ID" value="PIN15829.1"/>
    <property type="molecule type" value="Genomic_DNA"/>
</dbReference>
<evidence type="ECO:0000259" key="4">
    <source>
        <dbReference type="PROSITE" id="PS50222"/>
    </source>
</evidence>
<dbReference type="Gene3D" id="1.10.238.10">
    <property type="entry name" value="EF-hand"/>
    <property type="match status" value="2"/>
</dbReference>
<evidence type="ECO:0000256" key="2">
    <source>
        <dbReference type="ARBA" id="ARBA00022837"/>
    </source>
</evidence>
<evidence type="ECO:0000256" key="3">
    <source>
        <dbReference type="SAM" id="MobiDB-lite"/>
    </source>
</evidence>
<dbReference type="CDD" id="cd00051">
    <property type="entry name" value="EFh"/>
    <property type="match status" value="2"/>
</dbReference>
<dbReference type="Proteomes" id="UP000231279">
    <property type="component" value="Unassembled WGS sequence"/>
</dbReference>
<dbReference type="FunFam" id="1.10.238.10:FF:000003">
    <property type="entry name" value="Calmodulin A"/>
    <property type="match status" value="1"/>
</dbReference>
<dbReference type="InterPro" id="IPR002048">
    <property type="entry name" value="EF_hand_dom"/>
</dbReference>
<dbReference type="InterPro" id="IPR011992">
    <property type="entry name" value="EF-hand-dom_pair"/>
</dbReference>
<feature type="compositionally biased region" description="Pro residues" evidence="3">
    <location>
        <begin position="19"/>
        <end position="29"/>
    </location>
</feature>
<dbReference type="PANTHER" id="PTHR23050">
    <property type="entry name" value="CALCIUM BINDING PROTEIN"/>
    <property type="match status" value="1"/>
</dbReference>
<feature type="region of interest" description="Disordered" evidence="3">
    <location>
        <begin position="13"/>
        <end position="39"/>
    </location>
</feature>
<name>A0A2G9HE68_9LAMI</name>
<dbReference type="Pfam" id="PF13833">
    <property type="entry name" value="EF-hand_8"/>
    <property type="match status" value="1"/>
</dbReference>
<dbReference type="InterPro" id="IPR018247">
    <property type="entry name" value="EF_Hand_1_Ca_BS"/>
</dbReference>
<reference evidence="6" key="1">
    <citation type="journal article" date="2018" name="Gigascience">
        <title>Genome assembly of the Pink Ipe (Handroanthus impetiginosus, Bignoniaceae), a highly valued, ecologically keystone Neotropical timber forest tree.</title>
        <authorList>
            <person name="Silva-Junior O.B."/>
            <person name="Grattapaglia D."/>
            <person name="Novaes E."/>
            <person name="Collevatti R.G."/>
        </authorList>
    </citation>
    <scope>NUCLEOTIDE SEQUENCE [LARGE SCALE GENOMIC DNA]</scope>
    <source>
        <strain evidence="6">cv. UFG-1</strain>
    </source>
</reference>
<dbReference type="GO" id="GO:0005509">
    <property type="term" value="F:calcium ion binding"/>
    <property type="evidence" value="ECO:0007669"/>
    <property type="project" value="InterPro"/>
</dbReference>
<keyword evidence="6" id="KW-1185">Reference proteome</keyword>
<feature type="domain" description="EF-hand" evidence="4">
    <location>
        <begin position="40"/>
        <end position="75"/>
    </location>
</feature>
<evidence type="ECO:0000313" key="5">
    <source>
        <dbReference type="EMBL" id="PIN15829.1"/>
    </source>
</evidence>
<keyword evidence="2" id="KW-0106">Calcium</keyword>
<dbReference type="PROSITE" id="PS50222">
    <property type="entry name" value="EF_HAND_2"/>
    <property type="match status" value="2"/>
</dbReference>
<dbReference type="AlphaFoldDB" id="A0A2G9HE68"/>
<evidence type="ECO:0000256" key="1">
    <source>
        <dbReference type="ARBA" id="ARBA00022737"/>
    </source>
</evidence>
<sequence length="185" mass="20481">MVIGPKIFNLCLPFKGRSKPPPEMPPPETTPGGGGSNGIKEEGEFRKVFSYLDANNDGKISADELSASFSSIGDDVSIDKVEKIIREFSNGGATEDSLLLDFEAFERMMDLRDSEDDKVLQQAFEVYVEEKGGARGCITPEGLRRVLGRLGDVKSYEECEAMIRVFDLDGDGVLDYNEFQKMMMT</sequence>
<accession>A0A2G9HE68</accession>
<gene>
    <name evidence="5" type="ORF">CDL12_11533</name>
</gene>
<comment type="caution">
    <text evidence="5">The sequence shown here is derived from an EMBL/GenBank/DDBJ whole genome shotgun (WGS) entry which is preliminary data.</text>
</comment>
<evidence type="ECO:0000313" key="6">
    <source>
        <dbReference type="Proteomes" id="UP000231279"/>
    </source>
</evidence>
<dbReference type="OrthoDB" id="26525at2759"/>
<organism evidence="5 6">
    <name type="scientific">Handroanthus impetiginosus</name>
    <dbReference type="NCBI Taxonomy" id="429701"/>
    <lineage>
        <taxon>Eukaryota</taxon>
        <taxon>Viridiplantae</taxon>
        <taxon>Streptophyta</taxon>
        <taxon>Embryophyta</taxon>
        <taxon>Tracheophyta</taxon>
        <taxon>Spermatophyta</taxon>
        <taxon>Magnoliopsida</taxon>
        <taxon>eudicotyledons</taxon>
        <taxon>Gunneridae</taxon>
        <taxon>Pentapetalae</taxon>
        <taxon>asterids</taxon>
        <taxon>lamiids</taxon>
        <taxon>Lamiales</taxon>
        <taxon>Bignoniaceae</taxon>
        <taxon>Crescentiina</taxon>
        <taxon>Tabebuia alliance</taxon>
        <taxon>Handroanthus</taxon>
    </lineage>
</organism>
<dbReference type="InterPro" id="IPR050145">
    <property type="entry name" value="Centrin_CML-like"/>
</dbReference>
<feature type="domain" description="EF-hand" evidence="4">
    <location>
        <begin position="154"/>
        <end position="185"/>
    </location>
</feature>
<dbReference type="SUPFAM" id="SSF47473">
    <property type="entry name" value="EF-hand"/>
    <property type="match status" value="1"/>
</dbReference>
<dbReference type="SMART" id="SM00054">
    <property type="entry name" value="EFh"/>
    <property type="match status" value="2"/>
</dbReference>
<dbReference type="STRING" id="429701.A0A2G9HE68"/>
<protein>
    <submittedName>
        <fullName evidence="5">Calmodulin and related proteins (EF-Hand superfamily)</fullName>
    </submittedName>
</protein>
<keyword evidence="1" id="KW-0677">Repeat</keyword>
<dbReference type="Pfam" id="PF13499">
    <property type="entry name" value="EF-hand_7"/>
    <property type="match status" value="1"/>
</dbReference>